<dbReference type="GO" id="GO:0005634">
    <property type="term" value="C:nucleus"/>
    <property type="evidence" value="ECO:0007669"/>
    <property type="project" value="TreeGrafter"/>
</dbReference>
<evidence type="ECO:0000256" key="8">
    <source>
        <dbReference type="ARBA" id="ARBA00022842"/>
    </source>
</evidence>
<dbReference type="CDD" id="cd09076">
    <property type="entry name" value="L1-EN"/>
    <property type="match status" value="1"/>
</dbReference>
<feature type="domain" description="Endonuclease/exonuclease/phosphatase" evidence="10">
    <location>
        <begin position="7"/>
        <end position="216"/>
    </location>
</feature>
<evidence type="ECO:0000256" key="5">
    <source>
        <dbReference type="ARBA" id="ARBA00022723"/>
    </source>
</evidence>
<keyword evidence="7" id="KW-0378">Hydrolase</keyword>
<dbReference type="GO" id="GO:0003906">
    <property type="term" value="F:DNA-(apurinic or apyrimidinic site) endonuclease activity"/>
    <property type="evidence" value="ECO:0007669"/>
    <property type="project" value="TreeGrafter"/>
</dbReference>
<evidence type="ECO:0000256" key="9">
    <source>
        <dbReference type="ARBA" id="ARBA00023204"/>
    </source>
</evidence>
<evidence type="ECO:0000313" key="11">
    <source>
        <dbReference type="EMBL" id="TWW55990.1"/>
    </source>
</evidence>
<dbReference type="EMBL" id="RHFK02000022">
    <property type="protein sequence ID" value="TWW55990.1"/>
    <property type="molecule type" value="Genomic_DNA"/>
</dbReference>
<evidence type="ECO:0000256" key="2">
    <source>
        <dbReference type="ARBA" id="ARBA00001946"/>
    </source>
</evidence>
<name>A0A5C6MRB6_9TELE</name>
<dbReference type="Proteomes" id="UP000324091">
    <property type="component" value="Chromosome 9"/>
</dbReference>
<evidence type="ECO:0000256" key="3">
    <source>
        <dbReference type="ARBA" id="ARBA00007092"/>
    </source>
</evidence>
<keyword evidence="12" id="KW-1185">Reference proteome</keyword>
<dbReference type="GO" id="GO:0006284">
    <property type="term" value="P:base-excision repair"/>
    <property type="evidence" value="ECO:0007669"/>
    <property type="project" value="TreeGrafter"/>
</dbReference>
<dbReference type="Gene3D" id="3.60.10.10">
    <property type="entry name" value="Endonuclease/exonuclease/phosphatase"/>
    <property type="match status" value="1"/>
</dbReference>
<accession>A0A5C6MRB6</accession>
<keyword evidence="9" id="KW-0234">DNA repair</keyword>
<dbReference type="Pfam" id="PF03372">
    <property type="entry name" value="Exo_endo_phos"/>
    <property type="match status" value="1"/>
</dbReference>
<protein>
    <recommendedName>
        <fullName evidence="4">exodeoxyribonuclease III</fullName>
        <ecNumber evidence="4">3.1.11.2</ecNumber>
    </recommendedName>
</protein>
<evidence type="ECO:0000313" key="12">
    <source>
        <dbReference type="Proteomes" id="UP000324091"/>
    </source>
</evidence>
<evidence type="ECO:0000259" key="10">
    <source>
        <dbReference type="Pfam" id="PF03372"/>
    </source>
</evidence>
<keyword evidence="8" id="KW-0460">Magnesium</keyword>
<evidence type="ECO:0000256" key="4">
    <source>
        <dbReference type="ARBA" id="ARBA00012115"/>
    </source>
</evidence>
<gene>
    <name evidence="11" type="ORF">D4764_09G0010400</name>
</gene>
<proteinExistence type="inferred from homology"/>
<dbReference type="PANTHER" id="PTHR22748:SF26">
    <property type="entry name" value="ENDONUCLEASE_EXONUCLEASE_PHOSPHATASE DOMAIN-CONTAINING PROTEIN"/>
    <property type="match status" value="1"/>
</dbReference>
<comment type="catalytic activity">
    <reaction evidence="1">
        <text>Exonucleolytic cleavage in the 3'- to 5'-direction to yield nucleoside 5'-phosphates.</text>
        <dbReference type="EC" id="3.1.11.2"/>
    </reaction>
</comment>
<dbReference type="AlphaFoldDB" id="A0A5C6MRB6"/>
<evidence type="ECO:0000256" key="7">
    <source>
        <dbReference type="ARBA" id="ARBA00022801"/>
    </source>
</evidence>
<reference evidence="11 12" key="1">
    <citation type="submission" date="2019-04" db="EMBL/GenBank/DDBJ databases">
        <title>Chromosome genome assembly for Takifugu flavidus.</title>
        <authorList>
            <person name="Xiao S."/>
        </authorList>
    </citation>
    <scope>NUCLEOTIDE SEQUENCE [LARGE SCALE GENOMIC DNA]</scope>
    <source>
        <strain evidence="11">HTHZ2018</strain>
        <tissue evidence="11">Muscle</tissue>
    </source>
</reference>
<dbReference type="SUPFAM" id="SSF56219">
    <property type="entry name" value="DNase I-like"/>
    <property type="match status" value="1"/>
</dbReference>
<organism evidence="11 12">
    <name type="scientific">Takifugu flavidus</name>
    <name type="common">sansaifugu</name>
    <dbReference type="NCBI Taxonomy" id="433684"/>
    <lineage>
        <taxon>Eukaryota</taxon>
        <taxon>Metazoa</taxon>
        <taxon>Chordata</taxon>
        <taxon>Craniata</taxon>
        <taxon>Vertebrata</taxon>
        <taxon>Euteleostomi</taxon>
        <taxon>Actinopterygii</taxon>
        <taxon>Neopterygii</taxon>
        <taxon>Teleostei</taxon>
        <taxon>Neoteleostei</taxon>
        <taxon>Acanthomorphata</taxon>
        <taxon>Eupercaria</taxon>
        <taxon>Tetraodontiformes</taxon>
        <taxon>Tetradontoidea</taxon>
        <taxon>Tetraodontidae</taxon>
        <taxon>Takifugu</taxon>
    </lineage>
</organism>
<dbReference type="InterPro" id="IPR005135">
    <property type="entry name" value="Endo/exonuclease/phosphatase"/>
</dbReference>
<evidence type="ECO:0000256" key="1">
    <source>
        <dbReference type="ARBA" id="ARBA00000493"/>
    </source>
</evidence>
<dbReference type="InterPro" id="IPR004808">
    <property type="entry name" value="AP_endonuc_1"/>
</dbReference>
<dbReference type="PANTHER" id="PTHR22748">
    <property type="entry name" value="AP ENDONUCLEASE"/>
    <property type="match status" value="1"/>
</dbReference>
<dbReference type="GO" id="GO:0008081">
    <property type="term" value="F:phosphoric diester hydrolase activity"/>
    <property type="evidence" value="ECO:0007669"/>
    <property type="project" value="TreeGrafter"/>
</dbReference>
<sequence length="954" mass="107432">MNKLRVASLNINGGRDPQKRALVADMVAQKKLDILLLQETHSDGDNEVDWGLWWRGLSRLSHGTNLSAGVATLFSPRLDVRVTSTTEIAAGRALAVRAEVQGFVFCLINIYAPSQGSDRLDLFQKVSSFVERCGQDECVVMGGDWNCTTDVTLDRIGQEPHLQSAAVLSRLGAELGMVDVWRVKHPTSRQYTWVKVVDGVISAARLDRFYLPQGFSNSCSRTLSLGRRFEAFWGTWRGRKGDFECLGQWWEVGKAHIRAFCQQYSSHTTTRVKHTIEHLEREIRDLEGSFSTHTSTEGHTLRQKRQELSSFLQERVKGALVRSRFTSIKEMDAPTSFFFNLERSVSRAKQMLCLRLPDGTMTADQGEMRRHAVDFYGTLYRAEDCSREDELLQGLPRLSQRDRSTLDADITLDELTAAVGQMASGRAPGLDETFEKKNWEGAVEQVCTRLSKWKWLLPQLSYRGRVLIANNLVASTLWHRLTVLPSPAGLIERVQKLIVDFFWSGQHWLRSAVLYLPVQEGGQGLVDIASRVTAFRLQAAQRLLYSLGVPWTDMACLLLRKAGRLGYDKHLFLLQPQSMDLTGLTPFYQSVLKAWQVLSFKHKAVTIPGMWIFEEPLFGNSIITSRVLSSASLRSRLRDAGVVKLGHLLKTSVPDLSDRLNMRSSRLLLQLVREVCASLPEALRVFVLDPSVSELWDDECEYVFPSLAVCPAVGQWQPEEDDLLSLKSSVSVDFEGVGRKDLYILAVKVRNLRSLEGLKASGWTSFFGAGSSPGGCWRSLYKPPVDKRTGDLQWRIVHGAVATNRYLVHLDPSTGDGCPFCSQSETIYHLFVQCPRLEGLFGQLQRWFLGLGEGFSFRTFIFGPHYHARRKAVHQLVNVLSGTAKLAIWKTRKNRVRGQGSEDVVAMMTGLLAARLRVEFNFYKLTGQIGTFEDIWGVRDVLSSVRGNCLILNF</sequence>
<keyword evidence="6" id="KW-0227">DNA damage</keyword>
<dbReference type="GO" id="GO:0046872">
    <property type="term" value="F:metal ion binding"/>
    <property type="evidence" value="ECO:0007669"/>
    <property type="project" value="UniProtKB-KW"/>
</dbReference>
<dbReference type="InterPro" id="IPR036691">
    <property type="entry name" value="Endo/exonu/phosph_ase_sf"/>
</dbReference>
<comment type="cofactor">
    <cofactor evidence="2">
        <name>Mg(2+)</name>
        <dbReference type="ChEBI" id="CHEBI:18420"/>
    </cofactor>
</comment>
<evidence type="ECO:0000256" key="6">
    <source>
        <dbReference type="ARBA" id="ARBA00022763"/>
    </source>
</evidence>
<dbReference type="EC" id="3.1.11.2" evidence="4"/>
<comment type="similarity">
    <text evidence="3">Belongs to the DNA repair enzymes AP/ExoA family.</text>
</comment>
<dbReference type="GO" id="GO:0008311">
    <property type="term" value="F:double-stranded DNA 3'-5' DNA exonuclease activity"/>
    <property type="evidence" value="ECO:0007669"/>
    <property type="project" value="UniProtKB-EC"/>
</dbReference>
<comment type="caution">
    <text evidence="11">The sequence shown here is derived from an EMBL/GenBank/DDBJ whole genome shotgun (WGS) entry which is preliminary data.</text>
</comment>
<keyword evidence="5" id="KW-0479">Metal-binding</keyword>